<sequence>MHVDVEYPEELMSPANESRLSKAERTAQAREKARAIREAQLKKEKRNKLLVGWGIVAAVVVIGVIIALVFVNGSQNNTTVADQGPTPANGNVHGGITLLANTEVVKTEPATVNVADVPAPLETKPATVTVPGGEAEAGKPVKVIAYIDFICPVCKQFETAYGESLTNLRNEGKISVEYRALGFLDRQSTTNYSSRAANAAACVVNSSPEKYAEFFNLLFERQPAEGGAGISDNDLKKMATEIGAANIDSCIDSKQFRPWVKVATQEAAAIGVTGTPTVFIDGKQWDGRSDLNAEIQTAITAKG</sequence>
<keyword evidence="7" id="KW-0812">Transmembrane</keyword>
<dbReference type="PANTHER" id="PTHR13887:SF14">
    <property type="entry name" value="DISULFIDE BOND FORMATION PROTEIN D"/>
    <property type="match status" value="1"/>
</dbReference>
<protein>
    <recommendedName>
        <fullName evidence="8">Thioredoxin-like fold domain-containing protein</fullName>
    </recommendedName>
</protein>
<evidence type="ECO:0000259" key="8">
    <source>
        <dbReference type="Pfam" id="PF13462"/>
    </source>
</evidence>
<keyword evidence="2" id="KW-0732">Signal</keyword>
<dbReference type="GO" id="GO:0016491">
    <property type="term" value="F:oxidoreductase activity"/>
    <property type="evidence" value="ECO:0007669"/>
    <property type="project" value="UniProtKB-KW"/>
</dbReference>
<accession>A0A4Y3NJW2</accession>
<gene>
    <name evidence="9" type="ORF">AAU01_35000</name>
</gene>
<evidence type="ECO:0000256" key="4">
    <source>
        <dbReference type="ARBA" id="ARBA00023157"/>
    </source>
</evidence>
<dbReference type="Gene3D" id="3.40.30.10">
    <property type="entry name" value="Glutaredoxin"/>
    <property type="match status" value="1"/>
</dbReference>
<dbReference type="InterPro" id="IPR012336">
    <property type="entry name" value="Thioredoxin-like_fold"/>
</dbReference>
<dbReference type="SUPFAM" id="SSF52833">
    <property type="entry name" value="Thioredoxin-like"/>
    <property type="match status" value="1"/>
</dbReference>
<evidence type="ECO:0000256" key="2">
    <source>
        <dbReference type="ARBA" id="ARBA00022729"/>
    </source>
</evidence>
<comment type="caution">
    <text evidence="9">The sequence shown here is derived from an EMBL/GenBank/DDBJ whole genome shotgun (WGS) entry which is preliminary data.</text>
</comment>
<reference evidence="9 10" key="1">
    <citation type="submission" date="2019-06" db="EMBL/GenBank/DDBJ databases">
        <title>Whole genome shotgun sequence of Paenarthrobacter aurescens NBRC 12136.</title>
        <authorList>
            <person name="Hosoyama A."/>
            <person name="Uohara A."/>
            <person name="Ohji S."/>
            <person name="Ichikawa N."/>
        </authorList>
    </citation>
    <scope>NUCLEOTIDE SEQUENCE [LARGE SCALE GENOMIC DNA]</scope>
    <source>
        <strain evidence="9 10">NBRC 12136</strain>
    </source>
</reference>
<evidence type="ECO:0000256" key="3">
    <source>
        <dbReference type="ARBA" id="ARBA00023002"/>
    </source>
</evidence>
<feature type="compositionally biased region" description="Basic and acidic residues" evidence="6">
    <location>
        <begin position="19"/>
        <end position="28"/>
    </location>
</feature>
<dbReference type="AlphaFoldDB" id="A0A4Y3NJW2"/>
<keyword evidence="5" id="KW-0676">Redox-active center</keyword>
<dbReference type="OrthoDB" id="117402at2"/>
<evidence type="ECO:0000313" key="9">
    <source>
        <dbReference type="EMBL" id="GEB20745.1"/>
    </source>
</evidence>
<dbReference type="CDD" id="cd02972">
    <property type="entry name" value="DsbA_family"/>
    <property type="match status" value="1"/>
</dbReference>
<keyword evidence="4" id="KW-1015">Disulfide bond</keyword>
<proteinExistence type="inferred from homology"/>
<evidence type="ECO:0000256" key="1">
    <source>
        <dbReference type="ARBA" id="ARBA00005791"/>
    </source>
</evidence>
<keyword evidence="7" id="KW-1133">Transmembrane helix</keyword>
<evidence type="ECO:0000313" key="10">
    <source>
        <dbReference type="Proteomes" id="UP000317715"/>
    </source>
</evidence>
<dbReference type="Pfam" id="PF13462">
    <property type="entry name" value="Thioredoxin_4"/>
    <property type="match status" value="1"/>
</dbReference>
<feature type="transmembrane region" description="Helical" evidence="7">
    <location>
        <begin position="50"/>
        <end position="71"/>
    </location>
</feature>
<dbReference type="Proteomes" id="UP000317715">
    <property type="component" value="Unassembled WGS sequence"/>
</dbReference>
<evidence type="ECO:0000256" key="6">
    <source>
        <dbReference type="SAM" id="MobiDB-lite"/>
    </source>
</evidence>
<dbReference type="PANTHER" id="PTHR13887">
    <property type="entry name" value="GLUTATHIONE S-TRANSFERASE KAPPA"/>
    <property type="match status" value="1"/>
</dbReference>
<dbReference type="InterPro" id="IPR036249">
    <property type="entry name" value="Thioredoxin-like_sf"/>
</dbReference>
<keyword evidence="7" id="KW-0472">Membrane</keyword>
<evidence type="ECO:0000256" key="5">
    <source>
        <dbReference type="ARBA" id="ARBA00023284"/>
    </source>
</evidence>
<organism evidence="9 10">
    <name type="scientific">Paenarthrobacter aurescens</name>
    <name type="common">Arthrobacter aurescens</name>
    <dbReference type="NCBI Taxonomy" id="43663"/>
    <lineage>
        <taxon>Bacteria</taxon>
        <taxon>Bacillati</taxon>
        <taxon>Actinomycetota</taxon>
        <taxon>Actinomycetes</taxon>
        <taxon>Micrococcales</taxon>
        <taxon>Micrococcaceae</taxon>
        <taxon>Paenarthrobacter</taxon>
    </lineage>
</organism>
<dbReference type="EMBL" id="BJMD01000025">
    <property type="protein sequence ID" value="GEB20745.1"/>
    <property type="molecule type" value="Genomic_DNA"/>
</dbReference>
<comment type="similarity">
    <text evidence="1">Belongs to the thioredoxin family. DsbA subfamily.</text>
</comment>
<keyword evidence="3" id="KW-0560">Oxidoreductase</keyword>
<keyword evidence="10" id="KW-1185">Reference proteome</keyword>
<name>A0A4Y3NJW2_PAEAU</name>
<feature type="domain" description="Thioredoxin-like fold" evidence="8">
    <location>
        <begin position="137"/>
        <end position="291"/>
    </location>
</feature>
<evidence type="ECO:0000256" key="7">
    <source>
        <dbReference type="SAM" id="Phobius"/>
    </source>
</evidence>
<feature type="region of interest" description="Disordered" evidence="6">
    <location>
        <begin position="1"/>
        <end position="28"/>
    </location>
</feature>